<dbReference type="SMART" id="SM01349">
    <property type="entry name" value="TOG"/>
    <property type="match status" value="1"/>
</dbReference>
<organism evidence="7">
    <name type="scientific">Darwinula stevensoni</name>
    <dbReference type="NCBI Taxonomy" id="69355"/>
    <lineage>
        <taxon>Eukaryota</taxon>
        <taxon>Metazoa</taxon>
        <taxon>Ecdysozoa</taxon>
        <taxon>Arthropoda</taxon>
        <taxon>Crustacea</taxon>
        <taxon>Oligostraca</taxon>
        <taxon>Ostracoda</taxon>
        <taxon>Podocopa</taxon>
        <taxon>Podocopida</taxon>
        <taxon>Darwinulocopina</taxon>
        <taxon>Darwinuloidea</taxon>
        <taxon>Darwinulidae</taxon>
        <taxon>Darwinula</taxon>
    </lineage>
</organism>
<dbReference type="PANTHER" id="PTHR12984:SF3">
    <property type="entry name" value="N-TERMINAL KINASE-LIKE PROTEIN"/>
    <property type="match status" value="1"/>
</dbReference>
<dbReference type="OrthoDB" id="447103at2759"/>
<accession>A0A7R8X1X5</accession>
<feature type="compositionally biased region" description="Basic and acidic residues" evidence="5">
    <location>
        <begin position="640"/>
        <end position="666"/>
    </location>
</feature>
<dbReference type="GO" id="GO:0000226">
    <property type="term" value="P:microtubule cytoskeleton organization"/>
    <property type="evidence" value="ECO:0007669"/>
    <property type="project" value="UniProtKB-ARBA"/>
</dbReference>
<dbReference type="InterPro" id="IPR034085">
    <property type="entry name" value="TOG"/>
</dbReference>
<dbReference type="Proteomes" id="UP000677054">
    <property type="component" value="Unassembled WGS sequence"/>
</dbReference>
<feature type="domain" description="Protein kinase" evidence="6">
    <location>
        <begin position="18"/>
        <end position="261"/>
    </location>
</feature>
<dbReference type="InterPro" id="IPR011009">
    <property type="entry name" value="Kinase-like_dom_sf"/>
</dbReference>
<dbReference type="Pfam" id="PF07714">
    <property type="entry name" value="PK_Tyr_Ser-Thr"/>
    <property type="match status" value="1"/>
</dbReference>
<name>A0A7R8X1X5_9CRUS</name>
<dbReference type="SMART" id="SM00220">
    <property type="entry name" value="S_TKc"/>
    <property type="match status" value="1"/>
</dbReference>
<feature type="region of interest" description="Disordered" evidence="5">
    <location>
        <begin position="541"/>
        <end position="560"/>
    </location>
</feature>
<evidence type="ECO:0000256" key="5">
    <source>
        <dbReference type="SAM" id="MobiDB-lite"/>
    </source>
</evidence>
<dbReference type="SUPFAM" id="SSF56112">
    <property type="entry name" value="Protein kinase-like (PK-like)"/>
    <property type="match status" value="1"/>
</dbReference>
<evidence type="ECO:0000256" key="3">
    <source>
        <dbReference type="ARBA" id="ARBA00042347"/>
    </source>
</evidence>
<feature type="region of interest" description="Disordered" evidence="5">
    <location>
        <begin position="576"/>
        <end position="776"/>
    </location>
</feature>
<sequence>MWSFFSRDPLKDFPYELIDEEVNLEGQSLWRLHRGKKKGNGTQVSIFTYDVKGNGEVSLEMARGCIKRLKTIRHPSILPYLGDCETDKCIYLATEYVVPLSKYLSDLSLTGKKRELAISWGLYQVLMGLEFINGNCNMSHFNICPASVYVNVAGEWKLGGLEYMAQSGGQHIPTKILRSLDRYNPPEKNAATAWSTDAWGMGCLIWETFNHPFSNISELKNTGKIPKNLVPLYCELVGANPRSRPKAGKVLERGRCPGGFFSNPLVDTLLFLESITIKDNAEKTAFFAQLPPLLDSFPENLCKDKILPHLIHAFEFGNAGAPVISSMFKLGKLLGEAEYQEKMVPCIVKLFSSKDRTTRLRLLQQLESFVEHLNANVINKEIFPQLINGFMDTNPTIREHTVRSILFLASKLNYHNLNEEVLKHFARLQARDDQGGIRTNTTVCLGKIASYLHPQTRQKVLIPAFTRAMKDPFPSAKAAGLLALAATQSFYTMHDVALKILPSLMPLTMDENKPVRDEAFRTIKGFLAKLEKISEDPSLQESLEAEVNAQPSGNQGVDTSTWAGWAANALAFRFIKKPSPAKPGPGKDSENTEVSMEGNMKTMKSQEDTSNDRVKEEAEGWETEEGWVDFDDGDGELQQAEEKDRGEEREREKEMEKEKGKGKESEEVGGTDGVWEEWKAEDDPNVKPASAYNWPQSSTDDFFSPPQQASTKSSDGWDDADDWAPLETVPTEQEKRAEAERQAEERRLARQKQMEARRAARQSKPMKLGAKKLMDS</sequence>
<keyword evidence="8" id="KW-1185">Reference proteome</keyword>
<dbReference type="InterPro" id="IPR011989">
    <property type="entry name" value="ARM-like"/>
</dbReference>
<feature type="compositionally biased region" description="Basic and acidic residues" evidence="5">
    <location>
        <begin position="604"/>
        <end position="618"/>
    </location>
</feature>
<comment type="similarity">
    <text evidence="1">Belongs to the protein kinase superfamily.</text>
</comment>
<evidence type="ECO:0000256" key="2">
    <source>
        <dbReference type="ARBA" id="ARBA00040972"/>
    </source>
</evidence>
<dbReference type="Gene3D" id="1.25.10.10">
    <property type="entry name" value="Leucine-rich Repeat Variant"/>
    <property type="match status" value="1"/>
</dbReference>
<dbReference type="PROSITE" id="PS50011">
    <property type="entry name" value="PROTEIN_KINASE_DOM"/>
    <property type="match status" value="1"/>
</dbReference>
<feature type="compositionally biased region" description="Acidic residues" evidence="5">
    <location>
        <begin position="619"/>
        <end position="635"/>
    </location>
</feature>
<gene>
    <name evidence="7" type="ORF">DSTB1V02_LOCUS2444</name>
</gene>
<dbReference type="GO" id="GO:0005524">
    <property type="term" value="F:ATP binding"/>
    <property type="evidence" value="ECO:0007669"/>
    <property type="project" value="InterPro"/>
</dbReference>
<dbReference type="InterPro" id="IPR016024">
    <property type="entry name" value="ARM-type_fold"/>
</dbReference>
<dbReference type="EMBL" id="LR899791">
    <property type="protein sequence ID" value="CAD7242479.1"/>
    <property type="molecule type" value="Genomic_DNA"/>
</dbReference>
<protein>
    <recommendedName>
        <fullName evidence="2">N-terminal kinase-like protein</fullName>
    </recommendedName>
    <alternativeName>
        <fullName evidence="3">SCY1-like protein 1</fullName>
    </alternativeName>
</protein>
<dbReference type="EMBL" id="CAJPEV010000274">
    <property type="protein sequence ID" value="CAG0883278.1"/>
    <property type="molecule type" value="Genomic_DNA"/>
</dbReference>
<dbReference type="AlphaFoldDB" id="A0A7R8X1X5"/>
<dbReference type="InterPro" id="IPR051177">
    <property type="entry name" value="CIK-Related_Protein"/>
</dbReference>
<dbReference type="SUPFAM" id="SSF48371">
    <property type="entry name" value="ARM repeat"/>
    <property type="match status" value="1"/>
</dbReference>
<comment type="function">
    <text evidence="4">Regulates COPI-mediated retrograde protein traffic at the interface between the Golgi apparatus and the endoplasmic reticulum. Involved in the maintenance of the Golgi apparatus morphology.</text>
</comment>
<feature type="compositionally biased region" description="Basic and acidic residues" evidence="5">
    <location>
        <begin position="732"/>
        <end position="758"/>
    </location>
</feature>
<evidence type="ECO:0000313" key="8">
    <source>
        <dbReference type="Proteomes" id="UP000677054"/>
    </source>
</evidence>
<proteinExistence type="inferred from homology"/>
<dbReference type="Gene3D" id="1.10.510.10">
    <property type="entry name" value="Transferase(Phosphotransferase) domain 1"/>
    <property type="match status" value="1"/>
</dbReference>
<dbReference type="PANTHER" id="PTHR12984">
    <property type="entry name" value="SCY1-RELATED S/T PROTEIN KINASE-LIKE"/>
    <property type="match status" value="1"/>
</dbReference>
<dbReference type="InterPro" id="IPR001245">
    <property type="entry name" value="Ser-Thr/Tyr_kinase_cat_dom"/>
</dbReference>
<feature type="compositionally biased region" description="Polar residues" evidence="5">
    <location>
        <begin position="693"/>
        <end position="712"/>
    </location>
</feature>
<feature type="compositionally biased region" description="Polar residues" evidence="5">
    <location>
        <begin position="549"/>
        <end position="560"/>
    </location>
</feature>
<evidence type="ECO:0000256" key="4">
    <source>
        <dbReference type="ARBA" id="ARBA00056114"/>
    </source>
</evidence>
<evidence type="ECO:0000259" key="6">
    <source>
        <dbReference type="PROSITE" id="PS50011"/>
    </source>
</evidence>
<dbReference type="InterPro" id="IPR000719">
    <property type="entry name" value="Prot_kinase_dom"/>
</dbReference>
<reference evidence="7" key="1">
    <citation type="submission" date="2020-11" db="EMBL/GenBank/DDBJ databases">
        <authorList>
            <person name="Tran Van P."/>
        </authorList>
    </citation>
    <scope>NUCLEOTIDE SEQUENCE</scope>
</reference>
<evidence type="ECO:0000313" key="7">
    <source>
        <dbReference type="EMBL" id="CAD7242479.1"/>
    </source>
</evidence>
<dbReference type="Gene3D" id="3.30.200.20">
    <property type="entry name" value="Phosphorylase Kinase, domain 1"/>
    <property type="match status" value="1"/>
</dbReference>
<dbReference type="GO" id="GO:0004672">
    <property type="term" value="F:protein kinase activity"/>
    <property type="evidence" value="ECO:0007669"/>
    <property type="project" value="InterPro"/>
</dbReference>
<evidence type="ECO:0000256" key="1">
    <source>
        <dbReference type="ARBA" id="ARBA00038349"/>
    </source>
</evidence>
<feature type="compositionally biased region" description="Basic and acidic residues" evidence="5">
    <location>
        <begin position="676"/>
        <end position="685"/>
    </location>
</feature>